<dbReference type="EMBL" id="NEXH01000026">
    <property type="protein sequence ID" value="PSN94355.1"/>
    <property type="molecule type" value="Genomic_DNA"/>
</dbReference>
<dbReference type="Proteomes" id="UP000241284">
    <property type="component" value="Unassembled WGS sequence"/>
</dbReference>
<organism evidence="1 2">
    <name type="scientific">Candidatus Marsarchaeota G2 archaeon ECH_B_2</name>
    <dbReference type="NCBI Taxonomy" id="1978160"/>
    <lineage>
        <taxon>Archaea</taxon>
        <taxon>Candidatus Marsarchaeota</taxon>
        <taxon>Candidatus Marsarchaeota group 2</taxon>
    </lineage>
</organism>
<gene>
    <name evidence="1" type="ORF">B9Q06_09420</name>
</gene>
<evidence type="ECO:0000313" key="2">
    <source>
        <dbReference type="Proteomes" id="UP000241284"/>
    </source>
</evidence>
<proteinExistence type="predicted"/>
<dbReference type="AlphaFoldDB" id="A0A2R6B6U1"/>
<evidence type="ECO:0000313" key="1">
    <source>
        <dbReference type="EMBL" id="PSN94355.1"/>
    </source>
</evidence>
<protein>
    <submittedName>
        <fullName evidence="1">Uncharacterized protein</fullName>
    </submittedName>
</protein>
<comment type="caution">
    <text evidence="1">The sequence shown here is derived from an EMBL/GenBank/DDBJ whole genome shotgun (WGS) entry which is preliminary data.</text>
</comment>
<accession>A0A2R6B6U1</accession>
<name>A0A2R6B6U1_9ARCH</name>
<sequence length="77" mass="8693">MGKVDDLKRIVESNTSTINPEEFRKIKRFFKSELPKCPLCGGQTILVGSYTQSGSNLLICMDEACDVIGFRYKSRND</sequence>
<reference evidence="1 2" key="1">
    <citation type="submission" date="2017-04" db="EMBL/GenBank/DDBJ databases">
        <title>Novel microbial lineages endemic to geothermal iron-oxide mats fill important gaps in the evolutionary history of Archaea.</title>
        <authorList>
            <person name="Jay Z.J."/>
            <person name="Beam J.P."/>
            <person name="Dlakic M."/>
            <person name="Rusch D.B."/>
            <person name="Kozubal M.A."/>
            <person name="Inskeep W.P."/>
        </authorList>
    </citation>
    <scope>NUCLEOTIDE SEQUENCE [LARGE SCALE GENOMIC DNA]</scope>
    <source>
        <strain evidence="1">ECH_B_2</strain>
    </source>
</reference>